<feature type="coiled-coil region" evidence="1">
    <location>
        <begin position="70"/>
        <end position="115"/>
    </location>
</feature>
<name>A0A6A6DEY9_9PEZI</name>
<feature type="compositionally biased region" description="Polar residues" evidence="2">
    <location>
        <begin position="34"/>
        <end position="59"/>
    </location>
</feature>
<accession>A0A6A6DEY9</accession>
<evidence type="ECO:0000313" key="3">
    <source>
        <dbReference type="EMBL" id="KAF2178064.1"/>
    </source>
</evidence>
<dbReference type="Proteomes" id="UP000800200">
    <property type="component" value="Unassembled WGS sequence"/>
</dbReference>
<evidence type="ECO:0000256" key="1">
    <source>
        <dbReference type="SAM" id="Coils"/>
    </source>
</evidence>
<reference evidence="3" key="1">
    <citation type="journal article" date="2020" name="Stud. Mycol.">
        <title>101 Dothideomycetes genomes: a test case for predicting lifestyles and emergence of pathogens.</title>
        <authorList>
            <person name="Haridas S."/>
            <person name="Albert R."/>
            <person name="Binder M."/>
            <person name="Bloem J."/>
            <person name="Labutti K."/>
            <person name="Salamov A."/>
            <person name="Andreopoulos B."/>
            <person name="Baker S."/>
            <person name="Barry K."/>
            <person name="Bills G."/>
            <person name="Bluhm B."/>
            <person name="Cannon C."/>
            <person name="Castanera R."/>
            <person name="Culley D."/>
            <person name="Daum C."/>
            <person name="Ezra D."/>
            <person name="Gonzalez J."/>
            <person name="Henrissat B."/>
            <person name="Kuo A."/>
            <person name="Liang C."/>
            <person name="Lipzen A."/>
            <person name="Lutzoni F."/>
            <person name="Magnuson J."/>
            <person name="Mondo S."/>
            <person name="Nolan M."/>
            <person name="Ohm R."/>
            <person name="Pangilinan J."/>
            <person name="Park H.-J."/>
            <person name="Ramirez L."/>
            <person name="Alfaro M."/>
            <person name="Sun H."/>
            <person name="Tritt A."/>
            <person name="Yoshinaga Y."/>
            <person name="Zwiers L.-H."/>
            <person name="Turgeon B."/>
            <person name="Goodwin S."/>
            <person name="Spatafora J."/>
            <person name="Crous P."/>
            <person name="Grigoriev I."/>
        </authorList>
    </citation>
    <scope>NUCLEOTIDE SEQUENCE</scope>
    <source>
        <strain evidence="3">CBS 207.26</strain>
    </source>
</reference>
<protein>
    <submittedName>
        <fullName evidence="3">Uncharacterized protein</fullName>
    </submittedName>
</protein>
<dbReference type="AlphaFoldDB" id="A0A6A6DEY9"/>
<keyword evidence="4" id="KW-1185">Reference proteome</keyword>
<sequence>MEDEAGVKEQPSLPIGRPRCETQPSAKLLEAQKSPETTRSLPRSKTTASSQAAWSSKGTSGHVEAILGAIQDLKDEVVHVHGKLQEIEAENRLLKREIQEAKEQMMEKLARIEDQVMLESKHVHERSDTIINNQNQPNANPSYADAARTPMTNSAAHPTPTSIDTPYCTIDTASAAGEDSIKTLPGAIRTIVEKEIQTIEEYTNNRRIHKQ</sequence>
<evidence type="ECO:0000313" key="4">
    <source>
        <dbReference type="Proteomes" id="UP000800200"/>
    </source>
</evidence>
<dbReference type="EMBL" id="ML994679">
    <property type="protein sequence ID" value="KAF2178064.1"/>
    <property type="molecule type" value="Genomic_DNA"/>
</dbReference>
<feature type="region of interest" description="Disordered" evidence="2">
    <location>
        <begin position="1"/>
        <end position="59"/>
    </location>
</feature>
<organism evidence="3 4">
    <name type="scientific">Zopfia rhizophila CBS 207.26</name>
    <dbReference type="NCBI Taxonomy" id="1314779"/>
    <lineage>
        <taxon>Eukaryota</taxon>
        <taxon>Fungi</taxon>
        <taxon>Dikarya</taxon>
        <taxon>Ascomycota</taxon>
        <taxon>Pezizomycotina</taxon>
        <taxon>Dothideomycetes</taxon>
        <taxon>Dothideomycetes incertae sedis</taxon>
        <taxon>Zopfiaceae</taxon>
        <taxon>Zopfia</taxon>
    </lineage>
</organism>
<keyword evidence="1" id="KW-0175">Coiled coil</keyword>
<evidence type="ECO:0000256" key="2">
    <source>
        <dbReference type="SAM" id="MobiDB-lite"/>
    </source>
</evidence>
<proteinExistence type="predicted"/>
<gene>
    <name evidence="3" type="ORF">K469DRAFT_754775</name>
</gene>